<keyword evidence="3" id="KW-1185">Reference proteome</keyword>
<reference evidence="2" key="1">
    <citation type="journal article" date="2020" name="Stud. Mycol.">
        <title>101 Dothideomycetes genomes: a test case for predicting lifestyles and emergence of pathogens.</title>
        <authorList>
            <person name="Haridas S."/>
            <person name="Albert R."/>
            <person name="Binder M."/>
            <person name="Bloem J."/>
            <person name="Labutti K."/>
            <person name="Salamov A."/>
            <person name="Andreopoulos B."/>
            <person name="Baker S."/>
            <person name="Barry K."/>
            <person name="Bills G."/>
            <person name="Bluhm B."/>
            <person name="Cannon C."/>
            <person name="Castanera R."/>
            <person name="Culley D."/>
            <person name="Daum C."/>
            <person name="Ezra D."/>
            <person name="Gonzalez J."/>
            <person name="Henrissat B."/>
            <person name="Kuo A."/>
            <person name="Liang C."/>
            <person name="Lipzen A."/>
            <person name="Lutzoni F."/>
            <person name="Magnuson J."/>
            <person name="Mondo S."/>
            <person name="Nolan M."/>
            <person name="Ohm R."/>
            <person name="Pangilinan J."/>
            <person name="Park H.-J."/>
            <person name="Ramirez L."/>
            <person name="Alfaro M."/>
            <person name="Sun H."/>
            <person name="Tritt A."/>
            <person name="Yoshinaga Y."/>
            <person name="Zwiers L.-H."/>
            <person name="Turgeon B."/>
            <person name="Goodwin S."/>
            <person name="Spatafora J."/>
            <person name="Crous P."/>
            <person name="Grigoriev I."/>
        </authorList>
    </citation>
    <scope>NUCLEOTIDE SEQUENCE</scope>
    <source>
        <strain evidence="2">CBS 122681</strain>
    </source>
</reference>
<evidence type="ECO:0000259" key="1">
    <source>
        <dbReference type="PROSITE" id="PS50076"/>
    </source>
</evidence>
<organism evidence="2 3">
    <name type="scientific">Lophiostoma macrostomum CBS 122681</name>
    <dbReference type="NCBI Taxonomy" id="1314788"/>
    <lineage>
        <taxon>Eukaryota</taxon>
        <taxon>Fungi</taxon>
        <taxon>Dikarya</taxon>
        <taxon>Ascomycota</taxon>
        <taxon>Pezizomycotina</taxon>
        <taxon>Dothideomycetes</taxon>
        <taxon>Pleosporomycetidae</taxon>
        <taxon>Pleosporales</taxon>
        <taxon>Lophiostomataceae</taxon>
        <taxon>Lophiostoma</taxon>
    </lineage>
</organism>
<dbReference type="Pfam" id="PF00226">
    <property type="entry name" value="DnaJ"/>
    <property type="match status" value="1"/>
</dbReference>
<evidence type="ECO:0000313" key="2">
    <source>
        <dbReference type="EMBL" id="KAF2655788.1"/>
    </source>
</evidence>
<dbReference type="EMBL" id="MU004344">
    <property type="protein sequence ID" value="KAF2655788.1"/>
    <property type="molecule type" value="Genomic_DNA"/>
</dbReference>
<dbReference type="InterPro" id="IPR036869">
    <property type="entry name" value="J_dom_sf"/>
</dbReference>
<dbReference type="Gene3D" id="1.10.287.110">
    <property type="entry name" value="DnaJ domain"/>
    <property type="match status" value="1"/>
</dbReference>
<dbReference type="OrthoDB" id="10250354at2759"/>
<dbReference type="AlphaFoldDB" id="A0A6A6TA66"/>
<name>A0A6A6TA66_9PLEO</name>
<feature type="domain" description="J" evidence="1">
    <location>
        <begin position="37"/>
        <end position="95"/>
    </location>
</feature>
<accession>A0A6A6TA66</accession>
<protein>
    <recommendedName>
        <fullName evidence="1">J domain-containing protein</fullName>
    </recommendedName>
</protein>
<dbReference type="InterPro" id="IPR001623">
    <property type="entry name" value="DnaJ_domain"/>
</dbReference>
<sequence>MGSSSLPSGVYLNPVCTTASALAHAASRPSTASGFVDHYAILQLDNWATSEEIKDAYRRLRGEYFRSDAAKYRALQAAFDVLADREARWDYDREYRARKGLPEPAPLGAGAQAQTQVQAQRNGGRGRGHVHVHGVAKAGSEALHDFAAMAVDADIEKLEMAVQVLAVRDAHDANWGLKRYSVGKSAKSLLGTRPYPSFVPILQVYDGRIKHPELTCTRPRYVGGMARMALPA</sequence>
<dbReference type="SUPFAM" id="SSF46565">
    <property type="entry name" value="Chaperone J-domain"/>
    <property type="match status" value="1"/>
</dbReference>
<dbReference type="CDD" id="cd06257">
    <property type="entry name" value="DnaJ"/>
    <property type="match status" value="1"/>
</dbReference>
<gene>
    <name evidence="2" type="ORF">K491DRAFT_778473</name>
</gene>
<evidence type="ECO:0000313" key="3">
    <source>
        <dbReference type="Proteomes" id="UP000799324"/>
    </source>
</evidence>
<dbReference type="PROSITE" id="PS50076">
    <property type="entry name" value="DNAJ_2"/>
    <property type="match status" value="1"/>
</dbReference>
<dbReference type="SMART" id="SM00271">
    <property type="entry name" value="DnaJ"/>
    <property type="match status" value="1"/>
</dbReference>
<dbReference type="Proteomes" id="UP000799324">
    <property type="component" value="Unassembled WGS sequence"/>
</dbReference>
<proteinExistence type="predicted"/>